<feature type="region of interest" description="Disordered" evidence="1">
    <location>
        <begin position="179"/>
        <end position="228"/>
    </location>
</feature>
<evidence type="ECO:0000313" key="3">
    <source>
        <dbReference type="Proteomes" id="UP000054144"/>
    </source>
</evidence>
<feature type="region of interest" description="Disordered" evidence="1">
    <location>
        <begin position="266"/>
        <end position="306"/>
    </location>
</feature>
<feature type="compositionally biased region" description="Polar residues" evidence="1">
    <location>
        <begin position="150"/>
        <end position="167"/>
    </location>
</feature>
<dbReference type="Proteomes" id="UP000054144">
    <property type="component" value="Unassembled WGS sequence"/>
</dbReference>
<name>A0A0D7A0V1_9AGAR</name>
<keyword evidence="3" id="KW-1185">Reference proteome</keyword>
<dbReference type="EMBL" id="KN882092">
    <property type="protein sequence ID" value="KIY44350.1"/>
    <property type="molecule type" value="Genomic_DNA"/>
</dbReference>
<accession>A0A0D7A0V1</accession>
<feature type="compositionally biased region" description="Low complexity" evidence="1">
    <location>
        <begin position="281"/>
        <end position="295"/>
    </location>
</feature>
<dbReference type="OrthoDB" id="2943593at2759"/>
<protein>
    <submittedName>
        <fullName evidence="2">Uncharacterized protein</fullName>
    </submittedName>
</protein>
<feature type="region of interest" description="Disordered" evidence="1">
    <location>
        <begin position="400"/>
        <end position="420"/>
    </location>
</feature>
<evidence type="ECO:0000313" key="2">
    <source>
        <dbReference type="EMBL" id="KIY44350.1"/>
    </source>
</evidence>
<sequence length="522" mass="57642">MSRSARESLSRPPISVTSVGEATWRLSQPDHSSQIFSTRSVKSNRRLAVLISPSPGDDQNIACESSLHQDWRESSLDRYTILHNLVQEPPPKSSVPRARHPPVDPRRTRRFCTDFGLGRDKPVEIMPAVPTLPSLVDGFTASGDSETELDSPSTDFETAPASSDASSIYSGGIEYEFPKPPTALSSHDQLEAPSLRRMRSSPVLRRPSAEHLRDNLASSATNRDHSRCLSRGKVQTYARTSYDVSNTSIMEEELVTLLRADPLRLIGPPPREQLPATPTARSVSRPVVQRSSCPSSRPPRRDSSSEIITPVRMVHLTPAERCCVESMPKSRKFPHIIRKVASMSLGTPSNDESSSAPPVRAPRRLLSARKMVGHARAQSSVDLRLEASMQKLHGHMFTTFSSQRPRPACPGMTEKPTHRSHGSLPVAGFDDAFAPRPIHRLVRSQPLLNSTRVACHSSAWTNMQPGYSSMETPRTSADPRSFIELTPDKAPNKTSLSSKGRVRKMLARASIVFQWGLKGNKK</sequence>
<gene>
    <name evidence="2" type="ORF">FISHEDRAFT_77553</name>
</gene>
<feature type="region of interest" description="Disordered" evidence="1">
    <location>
        <begin position="137"/>
        <end position="167"/>
    </location>
</feature>
<evidence type="ECO:0000256" key="1">
    <source>
        <dbReference type="SAM" id="MobiDB-lite"/>
    </source>
</evidence>
<organism evidence="2 3">
    <name type="scientific">Fistulina hepatica ATCC 64428</name>
    <dbReference type="NCBI Taxonomy" id="1128425"/>
    <lineage>
        <taxon>Eukaryota</taxon>
        <taxon>Fungi</taxon>
        <taxon>Dikarya</taxon>
        <taxon>Basidiomycota</taxon>
        <taxon>Agaricomycotina</taxon>
        <taxon>Agaricomycetes</taxon>
        <taxon>Agaricomycetidae</taxon>
        <taxon>Agaricales</taxon>
        <taxon>Fistulinaceae</taxon>
        <taxon>Fistulina</taxon>
    </lineage>
</organism>
<dbReference type="AlphaFoldDB" id="A0A0D7A0V1"/>
<feature type="region of interest" description="Disordered" evidence="1">
    <location>
        <begin position="87"/>
        <end position="114"/>
    </location>
</feature>
<reference evidence="2 3" key="1">
    <citation type="journal article" date="2015" name="Fungal Genet. Biol.">
        <title>Evolution of novel wood decay mechanisms in Agaricales revealed by the genome sequences of Fistulina hepatica and Cylindrobasidium torrendii.</title>
        <authorList>
            <person name="Floudas D."/>
            <person name="Held B.W."/>
            <person name="Riley R."/>
            <person name="Nagy L.G."/>
            <person name="Koehler G."/>
            <person name="Ransdell A.S."/>
            <person name="Younus H."/>
            <person name="Chow J."/>
            <person name="Chiniquy J."/>
            <person name="Lipzen A."/>
            <person name="Tritt A."/>
            <person name="Sun H."/>
            <person name="Haridas S."/>
            <person name="LaButti K."/>
            <person name="Ohm R.A."/>
            <person name="Kues U."/>
            <person name="Blanchette R.A."/>
            <person name="Grigoriev I.V."/>
            <person name="Minto R.E."/>
            <person name="Hibbett D.S."/>
        </authorList>
    </citation>
    <scope>NUCLEOTIDE SEQUENCE [LARGE SCALE GENOMIC DNA]</scope>
    <source>
        <strain evidence="2 3">ATCC 64428</strain>
    </source>
</reference>
<proteinExistence type="predicted"/>